<feature type="transmembrane region" description="Helical" evidence="18">
    <location>
        <begin position="240"/>
        <end position="265"/>
    </location>
</feature>
<proteinExistence type="inferred from homology"/>
<dbReference type="AlphaFoldDB" id="A0A3S4XUC0"/>
<feature type="transmembrane region" description="Helical" evidence="18">
    <location>
        <begin position="31"/>
        <end position="52"/>
    </location>
</feature>
<evidence type="ECO:0000256" key="7">
    <source>
        <dbReference type="ARBA" id="ARBA00022927"/>
    </source>
</evidence>
<evidence type="ECO:0000256" key="1">
    <source>
        <dbReference type="ARBA" id="ARBA00004651"/>
    </source>
</evidence>
<dbReference type="GO" id="GO:0032977">
    <property type="term" value="F:membrane insertase activity"/>
    <property type="evidence" value="ECO:0007669"/>
    <property type="project" value="InterPro"/>
</dbReference>
<dbReference type="GO" id="GO:0051205">
    <property type="term" value="P:protein insertion into membrane"/>
    <property type="evidence" value="ECO:0007669"/>
    <property type="project" value="TreeGrafter"/>
</dbReference>
<dbReference type="InterPro" id="IPR001708">
    <property type="entry name" value="YidC/ALB3/OXA1/COX18"/>
</dbReference>
<comment type="subcellular location">
    <subcellularLocation>
        <location evidence="1">Cell membrane</location>
        <topology evidence="1">Multi-pass membrane protein</topology>
    </subcellularLocation>
    <subcellularLocation>
        <location evidence="16">Membrane</location>
        <topology evidence="16">Multi-pass membrane protein</topology>
    </subcellularLocation>
</comment>
<evidence type="ECO:0000256" key="3">
    <source>
        <dbReference type="ARBA" id="ARBA00015325"/>
    </source>
</evidence>
<evidence type="ECO:0000256" key="10">
    <source>
        <dbReference type="ARBA" id="ARBA00023186"/>
    </source>
</evidence>
<dbReference type="PANTHER" id="PTHR12428">
    <property type="entry name" value="OXA1"/>
    <property type="match status" value="1"/>
</dbReference>
<comment type="caution">
    <text evidence="20">The sequence shown here is derived from an EMBL/GenBank/DDBJ whole genome shotgun (WGS) entry which is preliminary data.</text>
</comment>
<dbReference type="CDD" id="cd20070">
    <property type="entry name" value="5TM_YidC_Alb3"/>
    <property type="match status" value="1"/>
</dbReference>
<evidence type="ECO:0000256" key="14">
    <source>
        <dbReference type="ARBA" id="ARBA00033245"/>
    </source>
</evidence>
<feature type="transmembrane region" description="Helical" evidence="18">
    <location>
        <begin position="98"/>
        <end position="118"/>
    </location>
</feature>
<organism evidence="20 21">
    <name type="scientific">Corynebacterium matruchotii</name>
    <dbReference type="NCBI Taxonomy" id="43768"/>
    <lineage>
        <taxon>Bacteria</taxon>
        <taxon>Bacillati</taxon>
        <taxon>Actinomycetota</taxon>
        <taxon>Actinomycetes</taxon>
        <taxon>Mycobacteriales</taxon>
        <taxon>Corynebacteriaceae</taxon>
        <taxon>Corynebacterium</taxon>
    </lineage>
</organism>
<dbReference type="GeneID" id="84574716"/>
<evidence type="ECO:0000256" key="12">
    <source>
        <dbReference type="ARBA" id="ARBA00026028"/>
    </source>
</evidence>
<evidence type="ECO:0000313" key="20">
    <source>
        <dbReference type="EMBL" id="SPW24467.1"/>
    </source>
</evidence>
<dbReference type="Proteomes" id="UP000249886">
    <property type="component" value="Unassembled WGS sequence"/>
</dbReference>
<keyword evidence="8 18" id="KW-1133">Transmembrane helix</keyword>
<evidence type="ECO:0000256" key="11">
    <source>
        <dbReference type="ARBA" id="ARBA00025034"/>
    </source>
</evidence>
<keyword evidence="7" id="KW-0653">Protein transport</keyword>
<evidence type="ECO:0000256" key="2">
    <source>
        <dbReference type="ARBA" id="ARBA00010527"/>
    </source>
</evidence>
<evidence type="ECO:0000256" key="9">
    <source>
        <dbReference type="ARBA" id="ARBA00023136"/>
    </source>
</evidence>
<dbReference type="EMBL" id="UARK01000001">
    <property type="protein sequence ID" value="SPW24467.1"/>
    <property type="molecule type" value="Genomic_DNA"/>
</dbReference>
<keyword evidence="4" id="KW-0813">Transport</keyword>
<dbReference type="PANTHER" id="PTHR12428:SF65">
    <property type="entry name" value="CYTOCHROME C OXIDASE ASSEMBLY PROTEIN COX18, MITOCHONDRIAL"/>
    <property type="match status" value="1"/>
</dbReference>
<keyword evidence="9 18" id="KW-0472">Membrane</keyword>
<accession>A0A3S4XUC0</accession>
<evidence type="ECO:0000256" key="13">
    <source>
        <dbReference type="ARBA" id="ARBA00031538"/>
    </source>
</evidence>
<comment type="function">
    <text evidence="11">Required for the insertion and/or proper folding and/or complex formation of integral membrane proteins into the membrane. Involved in integration of membrane proteins that insert both dependently and independently of the Sec translocase complex, as well as at least some lipoproteins. Aids folding of multispanning membrane proteins.</text>
</comment>
<dbReference type="GO" id="GO:0015031">
    <property type="term" value="P:protein transport"/>
    <property type="evidence" value="ECO:0007669"/>
    <property type="project" value="UniProtKB-KW"/>
</dbReference>
<keyword evidence="6 16" id="KW-0812">Transmembrane</keyword>
<evidence type="ECO:0000256" key="17">
    <source>
        <dbReference type="SAM" id="MobiDB-lite"/>
    </source>
</evidence>
<name>A0A3S4XUC0_9CORY</name>
<comment type="subunit">
    <text evidence="12">Interacts with the Sec translocase complex via SecD. Specifically interacts with transmembrane segments of nascent integral membrane proteins during membrane integration.</text>
</comment>
<dbReference type="InterPro" id="IPR028055">
    <property type="entry name" value="YidC/Oxa/ALB_C"/>
</dbReference>
<evidence type="ECO:0000313" key="21">
    <source>
        <dbReference type="Proteomes" id="UP000249886"/>
    </source>
</evidence>
<dbReference type="GO" id="GO:0005886">
    <property type="term" value="C:plasma membrane"/>
    <property type="evidence" value="ECO:0007669"/>
    <property type="project" value="UniProtKB-SubCell"/>
</dbReference>
<evidence type="ECO:0000256" key="18">
    <source>
        <dbReference type="SAM" id="Phobius"/>
    </source>
</evidence>
<dbReference type="RefSeq" id="WP_005520320.1">
    <property type="nucleotide sequence ID" value="NZ_CAUOLB010000014.1"/>
</dbReference>
<evidence type="ECO:0000256" key="8">
    <source>
        <dbReference type="ARBA" id="ARBA00022989"/>
    </source>
</evidence>
<dbReference type="Pfam" id="PF02096">
    <property type="entry name" value="60KD_IMP"/>
    <property type="match status" value="1"/>
</dbReference>
<reference evidence="20 21" key="1">
    <citation type="submission" date="2018-06" db="EMBL/GenBank/DDBJ databases">
        <authorList>
            <consortium name="Pathogen Informatics"/>
            <person name="Doyle S."/>
        </authorList>
    </citation>
    <scope>NUCLEOTIDE SEQUENCE [LARGE SCALE GENOMIC DNA]</scope>
    <source>
        <strain evidence="20 21">NCTC10254</strain>
    </source>
</reference>
<evidence type="ECO:0000256" key="4">
    <source>
        <dbReference type="ARBA" id="ARBA00022448"/>
    </source>
</evidence>
<feature type="domain" description="Membrane insertase YidC/Oxa/ALB C-terminal" evidence="19">
    <location>
        <begin position="32"/>
        <end position="278"/>
    </location>
</feature>
<feature type="transmembrane region" description="Helical" evidence="18">
    <location>
        <begin position="187"/>
        <end position="206"/>
    </location>
</feature>
<comment type="similarity">
    <text evidence="2">Belongs to the OXA1/ALB3/YidC family. Type 1 subfamily.</text>
</comment>
<dbReference type="NCBIfam" id="NF002899">
    <property type="entry name" value="PRK03449.1"/>
    <property type="match status" value="1"/>
</dbReference>
<dbReference type="InterPro" id="IPR047196">
    <property type="entry name" value="YidC_ALB_C"/>
</dbReference>
<evidence type="ECO:0000256" key="15">
    <source>
        <dbReference type="ARBA" id="ARBA00033342"/>
    </source>
</evidence>
<keyword evidence="5" id="KW-1003">Cell membrane</keyword>
<evidence type="ECO:0000256" key="6">
    <source>
        <dbReference type="ARBA" id="ARBA00022692"/>
    </source>
</evidence>
<feature type="region of interest" description="Disordered" evidence="17">
    <location>
        <begin position="290"/>
        <end position="319"/>
    </location>
</feature>
<gene>
    <name evidence="20" type="primary">yidC</name>
    <name evidence="20" type="ORF">NCTC10254_00848</name>
</gene>
<sequence length="319" mass="36965">MLNFVYWPISVILWLWHKALSFVLNPDSGLTWVLAIVLLTFTVRILLVRPTINQMRSMRKMQEIQPQMQEIRNKYKNDQQKMMQETQKLQKEMGFNPLAGCLPILVQMPVFLGLYHVLRSFNRTGTGAGQLGLTPEQNRMTPNYFFSAEDVQSFLDARLFKVPLSAYISMPESMYQAFPGDFTKTNIIMLAAPLVVIIVVAIHMNARLSVDRQKARIASGKQKPAANDQMQMQADMMNKMMLWFLPGTILLTCTFWHIGLLFYMVSNNVWTFFQQRWVFKLMDTEEEAELQAKKDAKRASAPKVGQKPTDQTKKKKRKR</sequence>
<keyword evidence="10" id="KW-0143">Chaperone</keyword>
<evidence type="ECO:0000256" key="16">
    <source>
        <dbReference type="RuleBase" id="RU003945"/>
    </source>
</evidence>
<protein>
    <recommendedName>
        <fullName evidence="3">Membrane protein insertase YidC</fullName>
    </recommendedName>
    <alternativeName>
        <fullName evidence="15">Foldase YidC</fullName>
    </alternativeName>
    <alternativeName>
        <fullName evidence="14">Membrane integrase YidC</fullName>
    </alternativeName>
    <alternativeName>
        <fullName evidence="13">Membrane protein YidC</fullName>
    </alternativeName>
</protein>
<evidence type="ECO:0000259" key="19">
    <source>
        <dbReference type="Pfam" id="PF02096"/>
    </source>
</evidence>
<dbReference type="NCBIfam" id="TIGR03592">
    <property type="entry name" value="yidC_oxa1_cterm"/>
    <property type="match status" value="1"/>
</dbReference>
<evidence type="ECO:0000256" key="5">
    <source>
        <dbReference type="ARBA" id="ARBA00022475"/>
    </source>
</evidence>